<sequence>PLPPLAGSVVANAISNTSIKLDWKEPERKPKGGYDGYRIIISPPDENNENNTVLYQKPFSFTITNLYPGRLYNLSVRSRKATQESRDAFANGGAGQLTSKIFIY</sequence>
<gene>
    <name evidence="1" type="ORF">OFUS_LOCUS23066</name>
</gene>
<organism evidence="1 2">
    <name type="scientific">Owenia fusiformis</name>
    <name type="common">Polychaete worm</name>
    <dbReference type="NCBI Taxonomy" id="6347"/>
    <lineage>
        <taxon>Eukaryota</taxon>
        <taxon>Metazoa</taxon>
        <taxon>Spiralia</taxon>
        <taxon>Lophotrochozoa</taxon>
        <taxon>Annelida</taxon>
        <taxon>Polychaeta</taxon>
        <taxon>Sedentaria</taxon>
        <taxon>Canalipalpata</taxon>
        <taxon>Sabellida</taxon>
        <taxon>Oweniida</taxon>
        <taxon>Oweniidae</taxon>
        <taxon>Owenia</taxon>
    </lineage>
</organism>
<dbReference type="Proteomes" id="UP000749559">
    <property type="component" value="Unassembled WGS sequence"/>
</dbReference>
<dbReference type="Pfam" id="PF00041">
    <property type="entry name" value="fn3"/>
    <property type="match status" value="1"/>
</dbReference>
<evidence type="ECO:0000313" key="2">
    <source>
        <dbReference type="Proteomes" id="UP000749559"/>
    </source>
</evidence>
<dbReference type="EMBL" id="CAIIXF020000011">
    <property type="protein sequence ID" value="CAH1799000.1"/>
    <property type="molecule type" value="Genomic_DNA"/>
</dbReference>
<proteinExistence type="predicted"/>
<keyword evidence="2" id="KW-1185">Reference proteome</keyword>
<dbReference type="PROSITE" id="PS50853">
    <property type="entry name" value="FN3"/>
    <property type="match status" value="1"/>
</dbReference>
<evidence type="ECO:0000313" key="1">
    <source>
        <dbReference type="EMBL" id="CAH1799000.1"/>
    </source>
</evidence>
<accession>A0A8J1TD18</accession>
<name>A0A8J1TD18_OWEFU</name>
<dbReference type="InterPro" id="IPR013783">
    <property type="entry name" value="Ig-like_fold"/>
</dbReference>
<dbReference type="Gene3D" id="2.60.40.10">
    <property type="entry name" value="Immunoglobulins"/>
    <property type="match status" value="1"/>
</dbReference>
<dbReference type="InterPro" id="IPR036116">
    <property type="entry name" value="FN3_sf"/>
</dbReference>
<dbReference type="AlphaFoldDB" id="A0A8J1TD18"/>
<protein>
    <submittedName>
        <fullName evidence="1">Uncharacterized protein</fullName>
    </submittedName>
</protein>
<dbReference type="OrthoDB" id="261433at2759"/>
<dbReference type="SUPFAM" id="SSF49265">
    <property type="entry name" value="Fibronectin type III"/>
    <property type="match status" value="1"/>
</dbReference>
<reference evidence="1" key="1">
    <citation type="submission" date="2022-03" db="EMBL/GenBank/DDBJ databases">
        <authorList>
            <person name="Martin C."/>
        </authorList>
    </citation>
    <scope>NUCLEOTIDE SEQUENCE</scope>
</reference>
<feature type="non-terminal residue" evidence="1">
    <location>
        <position position="1"/>
    </location>
</feature>
<dbReference type="InterPro" id="IPR003961">
    <property type="entry name" value="FN3_dom"/>
</dbReference>
<dbReference type="SMART" id="SM00060">
    <property type="entry name" value="FN3"/>
    <property type="match status" value="1"/>
</dbReference>
<comment type="caution">
    <text evidence="1">The sequence shown here is derived from an EMBL/GenBank/DDBJ whole genome shotgun (WGS) entry which is preliminary data.</text>
</comment>
<dbReference type="CDD" id="cd00063">
    <property type="entry name" value="FN3"/>
    <property type="match status" value="1"/>
</dbReference>